<dbReference type="InterPro" id="IPR038988">
    <property type="entry name" value="Sas4"/>
</dbReference>
<dbReference type="Proteomes" id="UP001321749">
    <property type="component" value="Unassembled WGS sequence"/>
</dbReference>
<feature type="compositionally biased region" description="Basic residues" evidence="1">
    <location>
        <begin position="521"/>
        <end position="538"/>
    </location>
</feature>
<comment type="caution">
    <text evidence="3">The sequence shown here is derived from an EMBL/GenBank/DDBJ whole genome shotgun (WGS) entry which is preliminary data.</text>
</comment>
<feature type="domain" description="Something about silencing protein 4" evidence="2">
    <location>
        <begin position="343"/>
        <end position="438"/>
    </location>
</feature>
<dbReference type="AlphaFoldDB" id="A0AAV9HTD5"/>
<feature type="compositionally biased region" description="Polar residues" evidence="1">
    <location>
        <begin position="189"/>
        <end position="198"/>
    </location>
</feature>
<feature type="compositionally biased region" description="Low complexity" evidence="1">
    <location>
        <begin position="509"/>
        <end position="520"/>
    </location>
</feature>
<accession>A0AAV9HTD5</accession>
<protein>
    <submittedName>
        <fullName evidence="3">Something about silencing, SAS, complex subunit 4-domain-containing protein</fullName>
    </submittedName>
</protein>
<proteinExistence type="predicted"/>
<feature type="compositionally biased region" description="Basic and acidic residues" evidence="1">
    <location>
        <begin position="211"/>
        <end position="226"/>
    </location>
</feature>
<dbReference type="EMBL" id="MU864951">
    <property type="protein sequence ID" value="KAK4464170.1"/>
    <property type="molecule type" value="Genomic_DNA"/>
</dbReference>
<name>A0AAV9HTD5_9PEZI</name>
<evidence type="ECO:0000259" key="2">
    <source>
        <dbReference type="Pfam" id="PF15460"/>
    </source>
</evidence>
<dbReference type="GO" id="GO:0033255">
    <property type="term" value="C:SAS acetyltransferase complex"/>
    <property type="evidence" value="ECO:0007669"/>
    <property type="project" value="InterPro"/>
</dbReference>
<feature type="region of interest" description="Disordered" evidence="1">
    <location>
        <begin position="434"/>
        <end position="581"/>
    </location>
</feature>
<feature type="region of interest" description="Disordered" evidence="1">
    <location>
        <begin position="34"/>
        <end position="248"/>
    </location>
</feature>
<keyword evidence="4" id="KW-1185">Reference proteome</keyword>
<evidence type="ECO:0000313" key="4">
    <source>
        <dbReference type="Proteomes" id="UP001321749"/>
    </source>
</evidence>
<feature type="compositionally biased region" description="Polar residues" evidence="1">
    <location>
        <begin position="142"/>
        <end position="157"/>
    </location>
</feature>
<feature type="compositionally biased region" description="Pro residues" evidence="1">
    <location>
        <begin position="568"/>
        <end position="579"/>
    </location>
</feature>
<evidence type="ECO:0000313" key="3">
    <source>
        <dbReference type="EMBL" id="KAK4464170.1"/>
    </source>
</evidence>
<evidence type="ECO:0000256" key="1">
    <source>
        <dbReference type="SAM" id="MobiDB-lite"/>
    </source>
</evidence>
<reference evidence="3" key="2">
    <citation type="submission" date="2023-06" db="EMBL/GenBank/DDBJ databases">
        <authorList>
            <consortium name="Lawrence Berkeley National Laboratory"/>
            <person name="Mondo S.J."/>
            <person name="Hensen N."/>
            <person name="Bonometti L."/>
            <person name="Westerberg I."/>
            <person name="Brannstrom I.O."/>
            <person name="Guillou S."/>
            <person name="Cros-Aarteil S."/>
            <person name="Calhoun S."/>
            <person name="Haridas S."/>
            <person name="Kuo A."/>
            <person name="Pangilinan J."/>
            <person name="Riley R."/>
            <person name="Labutti K."/>
            <person name="Andreopoulos B."/>
            <person name="Lipzen A."/>
            <person name="Chen C."/>
            <person name="Yanf M."/>
            <person name="Daum C."/>
            <person name="Ng V."/>
            <person name="Clum A."/>
            <person name="Steindorff A."/>
            <person name="Ohm R."/>
            <person name="Martin F."/>
            <person name="Silar P."/>
            <person name="Natvig D."/>
            <person name="Lalanne C."/>
            <person name="Gautier V."/>
            <person name="Ament-Velasquez S.L."/>
            <person name="Kruys A."/>
            <person name="Hutchinson M.I."/>
            <person name="Powell A.J."/>
            <person name="Barry K."/>
            <person name="Miller A.N."/>
            <person name="Grigoriev I.V."/>
            <person name="Debuchy R."/>
            <person name="Gladieux P."/>
            <person name="Thoren M.H."/>
            <person name="Johannesson H."/>
        </authorList>
    </citation>
    <scope>NUCLEOTIDE SEQUENCE</scope>
    <source>
        <strain evidence="3">PSN324</strain>
    </source>
</reference>
<gene>
    <name evidence="3" type="ORF">QBC42DRAFT_264053</name>
</gene>
<dbReference type="InterPro" id="IPR029184">
    <property type="entry name" value="Sas4_dom"/>
</dbReference>
<sequence length="647" mass="72458">MSNTRSDQLAMTTDTGAVHAVRPWSDSCDQMAMTTSMTRSRRAEGLHASHPKIPNTHRYITNAKPAAAAAAAGQNTQQQHPFQVSGSLTNPPARANKRQLDAEARDRDPIVQKRPRFSTGIAVEIPARSSVQSRIAKESADATKSSQPASPAKSTAVASPHHAPPKSGQEPPQPHAPPPPAPARAPQQSRSVAPTKSKQQQQQQQQPTLTKHQEKVVNGLKHELNRLHPNVADTKEQNGGRKLRSQEATRFKSELSAYFPDYDEVIGNDPKEEHILNIDTPIVITSDAATASPEGGRHPPLPHITTNTTYPVRSYADVLFTDLFDSQRIDFQFLMKSKPLDHDPLPDSVYELPHKKAERVERSIRNTEKGRAQHEKDQIIRLLDGLQGHDWLRVMGVSGITETRKKQFEPAREHFIKGCQNILDKFRRWTAEEKRRKQEKERAAAEAEKRAERESATSEDQDDDADSEDSDDEIPDSDEEMDGEEDDDDDDEEDEDPPDGDSDVDASIAKQLRVEALAAAAKKKRQQAVAARRGKRKPPPPPTIRGRTVLRRSRSVGTRSESVSLPRLAPPPAPPPPPKEITSFFEKRYQRDAALNPNRRRGGRTVLAWGRPVPEVEEREFELPEGILDEDMLKSRARRRRRDRRGK</sequence>
<feature type="compositionally biased region" description="Pro residues" evidence="1">
    <location>
        <begin position="171"/>
        <end position="183"/>
    </location>
</feature>
<organism evidence="3 4">
    <name type="scientific">Cladorrhinum samala</name>
    <dbReference type="NCBI Taxonomy" id="585594"/>
    <lineage>
        <taxon>Eukaryota</taxon>
        <taxon>Fungi</taxon>
        <taxon>Dikarya</taxon>
        <taxon>Ascomycota</taxon>
        <taxon>Pezizomycotina</taxon>
        <taxon>Sordariomycetes</taxon>
        <taxon>Sordariomycetidae</taxon>
        <taxon>Sordariales</taxon>
        <taxon>Podosporaceae</taxon>
        <taxon>Cladorrhinum</taxon>
    </lineage>
</organism>
<feature type="compositionally biased region" description="Basic and acidic residues" evidence="1">
    <location>
        <begin position="434"/>
        <end position="456"/>
    </location>
</feature>
<dbReference type="Pfam" id="PF15460">
    <property type="entry name" value="SAS4"/>
    <property type="match status" value="1"/>
</dbReference>
<feature type="compositionally biased region" description="Basic and acidic residues" evidence="1">
    <location>
        <begin position="98"/>
        <end position="111"/>
    </location>
</feature>
<feature type="compositionally biased region" description="Basic and acidic residues" evidence="1">
    <location>
        <begin position="233"/>
        <end position="248"/>
    </location>
</feature>
<feature type="region of interest" description="Disordered" evidence="1">
    <location>
        <begin position="628"/>
        <end position="647"/>
    </location>
</feature>
<dbReference type="PANTHER" id="PTHR38422:SF1">
    <property type="entry name" value="SOMETHING ABOUT SILENCING PROTEIN 4"/>
    <property type="match status" value="1"/>
</dbReference>
<dbReference type="PANTHER" id="PTHR38422">
    <property type="entry name" value="SOMETHING ABOUT SILENCING PROTEIN 4"/>
    <property type="match status" value="1"/>
</dbReference>
<reference evidence="3" key="1">
    <citation type="journal article" date="2023" name="Mol. Phylogenet. Evol.">
        <title>Genome-scale phylogeny and comparative genomics of the fungal order Sordariales.</title>
        <authorList>
            <person name="Hensen N."/>
            <person name="Bonometti L."/>
            <person name="Westerberg I."/>
            <person name="Brannstrom I.O."/>
            <person name="Guillou S."/>
            <person name="Cros-Aarteil S."/>
            <person name="Calhoun S."/>
            <person name="Haridas S."/>
            <person name="Kuo A."/>
            <person name="Mondo S."/>
            <person name="Pangilinan J."/>
            <person name="Riley R."/>
            <person name="LaButti K."/>
            <person name="Andreopoulos B."/>
            <person name="Lipzen A."/>
            <person name="Chen C."/>
            <person name="Yan M."/>
            <person name="Daum C."/>
            <person name="Ng V."/>
            <person name="Clum A."/>
            <person name="Steindorff A."/>
            <person name="Ohm R.A."/>
            <person name="Martin F."/>
            <person name="Silar P."/>
            <person name="Natvig D.O."/>
            <person name="Lalanne C."/>
            <person name="Gautier V."/>
            <person name="Ament-Velasquez S.L."/>
            <person name="Kruys A."/>
            <person name="Hutchinson M.I."/>
            <person name="Powell A.J."/>
            <person name="Barry K."/>
            <person name="Miller A.N."/>
            <person name="Grigoriev I.V."/>
            <person name="Debuchy R."/>
            <person name="Gladieux P."/>
            <person name="Hiltunen Thoren M."/>
            <person name="Johannesson H."/>
        </authorList>
    </citation>
    <scope>NUCLEOTIDE SEQUENCE</scope>
    <source>
        <strain evidence="3">PSN324</strain>
    </source>
</reference>
<feature type="compositionally biased region" description="Polar residues" evidence="1">
    <location>
        <begin position="73"/>
        <end position="90"/>
    </location>
</feature>
<feature type="compositionally biased region" description="Acidic residues" evidence="1">
    <location>
        <begin position="457"/>
        <end position="504"/>
    </location>
</feature>
<feature type="compositionally biased region" description="Basic residues" evidence="1">
    <location>
        <begin position="635"/>
        <end position="647"/>
    </location>
</feature>
<dbReference type="GO" id="GO:0004402">
    <property type="term" value="F:histone acetyltransferase activity"/>
    <property type="evidence" value="ECO:0007669"/>
    <property type="project" value="TreeGrafter"/>
</dbReference>